<name>A0AAD2CKT7_9STRA</name>
<gene>
    <name evidence="2" type="ORF">CYCCA115_LOCUS4943</name>
</gene>
<dbReference type="EMBL" id="CAKOGP040000519">
    <property type="protein sequence ID" value="CAJ1935873.1"/>
    <property type="molecule type" value="Genomic_DNA"/>
</dbReference>
<reference evidence="2" key="1">
    <citation type="submission" date="2023-08" db="EMBL/GenBank/DDBJ databases">
        <authorList>
            <person name="Audoor S."/>
            <person name="Bilcke G."/>
        </authorList>
    </citation>
    <scope>NUCLEOTIDE SEQUENCE</scope>
</reference>
<evidence type="ECO:0000313" key="3">
    <source>
        <dbReference type="Proteomes" id="UP001295423"/>
    </source>
</evidence>
<comment type="caution">
    <text evidence="2">The sequence shown here is derived from an EMBL/GenBank/DDBJ whole genome shotgun (WGS) entry which is preliminary data.</text>
</comment>
<feature type="non-terminal residue" evidence="2">
    <location>
        <position position="1"/>
    </location>
</feature>
<evidence type="ECO:0000313" key="2">
    <source>
        <dbReference type="EMBL" id="CAJ1935873.1"/>
    </source>
</evidence>
<feature type="compositionally biased region" description="Basic and acidic residues" evidence="1">
    <location>
        <begin position="11"/>
        <end position="20"/>
    </location>
</feature>
<accession>A0AAD2CKT7</accession>
<evidence type="ECO:0000256" key="1">
    <source>
        <dbReference type="SAM" id="MobiDB-lite"/>
    </source>
</evidence>
<feature type="region of interest" description="Disordered" evidence="1">
    <location>
        <begin position="1"/>
        <end position="20"/>
    </location>
</feature>
<organism evidence="2 3">
    <name type="scientific">Cylindrotheca closterium</name>
    <dbReference type="NCBI Taxonomy" id="2856"/>
    <lineage>
        <taxon>Eukaryota</taxon>
        <taxon>Sar</taxon>
        <taxon>Stramenopiles</taxon>
        <taxon>Ochrophyta</taxon>
        <taxon>Bacillariophyta</taxon>
        <taxon>Bacillariophyceae</taxon>
        <taxon>Bacillariophycidae</taxon>
        <taxon>Bacillariales</taxon>
        <taxon>Bacillariaceae</taxon>
        <taxon>Cylindrotheca</taxon>
    </lineage>
</organism>
<dbReference type="AlphaFoldDB" id="A0AAD2CKT7"/>
<dbReference type="Proteomes" id="UP001295423">
    <property type="component" value="Unassembled WGS sequence"/>
</dbReference>
<protein>
    <submittedName>
        <fullName evidence="2">Uncharacterized protein</fullName>
    </submittedName>
</protein>
<sequence>EETNAARKAKQAADKAAKEARMKIEPKDLFRLSEEYKGKYSKFDEKTGLPTHDAEGTALTKSATKKLAKEQKKHAQVLAKFNAAAAK</sequence>
<proteinExistence type="predicted"/>
<keyword evidence="3" id="KW-1185">Reference proteome</keyword>